<dbReference type="Proteomes" id="UP000798662">
    <property type="component" value="Chromosome 1"/>
</dbReference>
<gene>
    <name evidence="1" type="ORF">I4F81_005162</name>
</gene>
<comment type="caution">
    <text evidence="1">The sequence shown here is derived from an EMBL/GenBank/DDBJ whole genome shotgun (WGS) entry which is preliminary data.</text>
</comment>
<accession>A0ACC3BX14</accession>
<organism evidence="1 2">
    <name type="scientific">Pyropia yezoensis</name>
    <name type="common">Susabi-nori</name>
    <name type="synonym">Porphyra yezoensis</name>
    <dbReference type="NCBI Taxonomy" id="2788"/>
    <lineage>
        <taxon>Eukaryota</taxon>
        <taxon>Rhodophyta</taxon>
        <taxon>Bangiophyceae</taxon>
        <taxon>Bangiales</taxon>
        <taxon>Bangiaceae</taxon>
        <taxon>Pyropia</taxon>
    </lineage>
</organism>
<dbReference type="EMBL" id="CM020618">
    <property type="protein sequence ID" value="KAK1862594.1"/>
    <property type="molecule type" value="Genomic_DNA"/>
</dbReference>
<reference evidence="1" key="1">
    <citation type="submission" date="2019-11" db="EMBL/GenBank/DDBJ databases">
        <title>Nori genome reveals adaptations in red seaweeds to the harsh intertidal environment.</title>
        <authorList>
            <person name="Wang D."/>
            <person name="Mao Y."/>
        </authorList>
    </citation>
    <scope>NUCLEOTIDE SEQUENCE</scope>
    <source>
        <tissue evidence="1">Gametophyte</tissue>
    </source>
</reference>
<protein>
    <submittedName>
        <fullName evidence="1">Uncharacterized protein</fullName>
    </submittedName>
</protein>
<evidence type="ECO:0000313" key="1">
    <source>
        <dbReference type="EMBL" id="KAK1862594.1"/>
    </source>
</evidence>
<keyword evidence="2" id="KW-1185">Reference proteome</keyword>
<name>A0ACC3BX14_PYRYE</name>
<evidence type="ECO:0000313" key="2">
    <source>
        <dbReference type="Proteomes" id="UP000798662"/>
    </source>
</evidence>
<sequence length="130" mass="13873">MYLTESAGMLLSTVYCARRAFPFSTWGEGVAAIPVVNVGARLPQAALNWRRKTVGEQSVVTLALQWLGNLARVFTTLVQVRDPVVLCGSVASAVVNGALVGQWVWYTRKERAAAKREGRGGGGAAPVASR</sequence>
<proteinExistence type="predicted"/>